<organism evidence="2 3">
    <name type="scientific">Homarus americanus</name>
    <name type="common">American lobster</name>
    <dbReference type="NCBI Taxonomy" id="6706"/>
    <lineage>
        <taxon>Eukaryota</taxon>
        <taxon>Metazoa</taxon>
        <taxon>Ecdysozoa</taxon>
        <taxon>Arthropoda</taxon>
        <taxon>Crustacea</taxon>
        <taxon>Multicrustacea</taxon>
        <taxon>Malacostraca</taxon>
        <taxon>Eumalacostraca</taxon>
        <taxon>Eucarida</taxon>
        <taxon>Decapoda</taxon>
        <taxon>Pleocyemata</taxon>
        <taxon>Astacidea</taxon>
        <taxon>Nephropoidea</taxon>
        <taxon>Nephropidae</taxon>
        <taxon>Homarus</taxon>
    </lineage>
</organism>
<reference evidence="2" key="1">
    <citation type="journal article" date="2021" name="Sci. Adv.">
        <title>The American lobster genome reveals insights on longevity, neural, and immune adaptations.</title>
        <authorList>
            <person name="Polinski J.M."/>
            <person name="Zimin A.V."/>
            <person name="Clark K.F."/>
            <person name="Kohn A.B."/>
            <person name="Sadowski N."/>
            <person name="Timp W."/>
            <person name="Ptitsyn A."/>
            <person name="Khanna P."/>
            <person name="Romanova D.Y."/>
            <person name="Williams P."/>
            <person name="Greenwood S.J."/>
            <person name="Moroz L.L."/>
            <person name="Walt D.R."/>
            <person name="Bodnar A.G."/>
        </authorList>
    </citation>
    <scope>NUCLEOTIDE SEQUENCE</scope>
    <source>
        <strain evidence="2">GMGI-L3</strain>
    </source>
</reference>
<protein>
    <submittedName>
        <fullName evidence="2">Putative error-prone DNA polymerase-like</fullName>
    </submittedName>
</protein>
<dbReference type="Proteomes" id="UP000747542">
    <property type="component" value="Unassembled WGS sequence"/>
</dbReference>
<feature type="region of interest" description="Disordered" evidence="1">
    <location>
        <begin position="24"/>
        <end position="120"/>
    </location>
</feature>
<gene>
    <name evidence="2" type="ORF">Hamer_G007203</name>
</gene>
<name>A0A8J5MVP2_HOMAM</name>
<evidence type="ECO:0000256" key="1">
    <source>
        <dbReference type="SAM" id="MobiDB-lite"/>
    </source>
</evidence>
<evidence type="ECO:0000313" key="3">
    <source>
        <dbReference type="Proteomes" id="UP000747542"/>
    </source>
</evidence>
<dbReference type="EMBL" id="JAHLQT010024345">
    <property type="protein sequence ID" value="KAG7165381.1"/>
    <property type="molecule type" value="Genomic_DNA"/>
</dbReference>
<dbReference type="AlphaFoldDB" id="A0A8J5MVP2"/>
<feature type="compositionally biased region" description="Basic and acidic residues" evidence="1">
    <location>
        <begin position="33"/>
        <end position="66"/>
    </location>
</feature>
<evidence type="ECO:0000313" key="2">
    <source>
        <dbReference type="EMBL" id="KAG7165381.1"/>
    </source>
</evidence>
<comment type="caution">
    <text evidence="2">The sequence shown here is derived from an EMBL/GenBank/DDBJ whole genome shotgun (WGS) entry which is preliminary data.</text>
</comment>
<proteinExistence type="predicted"/>
<accession>A0A8J5MVP2</accession>
<keyword evidence="3" id="KW-1185">Reference proteome</keyword>
<sequence>MSLVECNGVPMDVPEMGLKLVDLIVGTPTHTPETPKQETTKQETPKQEAPKQEAPKQEAPKQEAPKKMTPRKHVPVPLSAVDHNANRRRAQVVATDLNPATPTGKRYVKMIPNNPGFRRG</sequence>